<dbReference type="EMBL" id="CP071527">
    <property type="protein sequence ID" value="USQ13721.1"/>
    <property type="molecule type" value="Genomic_DNA"/>
</dbReference>
<evidence type="ECO:0000313" key="1">
    <source>
        <dbReference type="EMBL" id="USQ13721.1"/>
    </source>
</evidence>
<evidence type="ECO:0000313" key="2">
    <source>
        <dbReference type="Proteomes" id="UP001057474"/>
    </source>
</evidence>
<name>A0ABY4Y7Y2_9GAMM</name>
<dbReference type="Proteomes" id="UP001057474">
    <property type="component" value="Chromosome"/>
</dbReference>
<accession>A0ABY4Y7Y2</accession>
<organism evidence="1 2">
    <name type="scientific">Legionella lytica</name>
    <dbReference type="NCBI Taxonomy" id="96232"/>
    <lineage>
        <taxon>Bacteria</taxon>
        <taxon>Pseudomonadati</taxon>
        <taxon>Pseudomonadota</taxon>
        <taxon>Gammaproteobacteria</taxon>
        <taxon>Legionellales</taxon>
        <taxon>Legionellaceae</taxon>
        <taxon>Legionella</taxon>
    </lineage>
</organism>
<keyword evidence="2" id="KW-1185">Reference proteome</keyword>
<dbReference type="RefSeq" id="WP_252580040.1">
    <property type="nucleotide sequence ID" value="NZ_CP071527.1"/>
</dbReference>
<gene>
    <name evidence="1" type="ORF">J2N86_13760</name>
</gene>
<protein>
    <submittedName>
        <fullName evidence="1">Uncharacterized protein</fullName>
    </submittedName>
</protein>
<reference evidence="1" key="1">
    <citation type="submission" date="2021-03" db="EMBL/GenBank/DDBJ databases">
        <title>Legionella lytica PCM 2298.</title>
        <authorList>
            <person name="Koper P."/>
        </authorList>
    </citation>
    <scope>NUCLEOTIDE SEQUENCE</scope>
    <source>
        <strain evidence="1">PCM 2298</strain>
    </source>
</reference>
<sequence>MDFIPIVGQLKAAEQMWSGKDFLTGTPMSTASPAVGLLPGGKSISTAFKWLGKAGSIGIKTISNNAERSLAASHIKEARKLLQEAGLPREARNEIINSFEHATFRIVKTQGSRIGYRTFDDSSATLVGRYLSETVLPNQTERITKLALPNNSATKLGEVYIPKNSLIFEGKIAPQLRFSSGMVGGEKQLFLTGNINQYGFKEISMPRAIFNTRF</sequence>
<proteinExistence type="predicted"/>